<gene>
    <name evidence="3" type="ORF">SAMN05443668_11081</name>
</gene>
<feature type="compositionally biased region" description="Low complexity" evidence="1">
    <location>
        <begin position="169"/>
        <end position="226"/>
    </location>
</feature>
<feature type="compositionally biased region" description="Pro residues" evidence="1">
    <location>
        <begin position="149"/>
        <end position="168"/>
    </location>
</feature>
<keyword evidence="2" id="KW-0472">Membrane</keyword>
<dbReference type="RefSeq" id="WP_073261145.1">
    <property type="nucleotide sequence ID" value="NZ_FRCS01000010.1"/>
</dbReference>
<dbReference type="Proteomes" id="UP000184440">
    <property type="component" value="Unassembled WGS sequence"/>
</dbReference>
<keyword evidence="2" id="KW-0812">Transmembrane</keyword>
<proteinExistence type="predicted"/>
<name>A0A1M7RD54_9ACTN</name>
<dbReference type="AlphaFoldDB" id="A0A1M7RD54"/>
<accession>A0A1M7RD54</accession>
<keyword evidence="4" id="KW-1185">Reference proteome</keyword>
<feature type="compositionally biased region" description="Pro residues" evidence="1">
    <location>
        <begin position="287"/>
        <end position="297"/>
    </location>
</feature>
<feature type="compositionally biased region" description="Low complexity" evidence="1">
    <location>
        <begin position="129"/>
        <end position="148"/>
    </location>
</feature>
<keyword evidence="2" id="KW-1133">Transmembrane helix</keyword>
<evidence type="ECO:0000313" key="4">
    <source>
        <dbReference type="Proteomes" id="UP000184440"/>
    </source>
</evidence>
<feature type="compositionally biased region" description="Pro residues" evidence="1">
    <location>
        <begin position="227"/>
        <end position="245"/>
    </location>
</feature>
<feature type="region of interest" description="Disordered" evidence="1">
    <location>
        <begin position="129"/>
        <end position="352"/>
    </location>
</feature>
<reference evidence="3 4" key="1">
    <citation type="submission" date="2016-11" db="EMBL/GenBank/DDBJ databases">
        <authorList>
            <person name="Jaros S."/>
            <person name="Januszkiewicz K."/>
            <person name="Wedrychowicz H."/>
        </authorList>
    </citation>
    <scope>NUCLEOTIDE SEQUENCE [LARGE SCALE GENOMIC DNA]</scope>
    <source>
        <strain evidence="3 4">DSM 46144</strain>
    </source>
</reference>
<protein>
    <submittedName>
        <fullName evidence="3">Uncharacterized protein</fullName>
    </submittedName>
</protein>
<evidence type="ECO:0000256" key="1">
    <source>
        <dbReference type="SAM" id="MobiDB-lite"/>
    </source>
</evidence>
<dbReference type="EMBL" id="FRCS01000010">
    <property type="protein sequence ID" value="SHN44144.1"/>
    <property type="molecule type" value="Genomic_DNA"/>
</dbReference>
<feature type="compositionally biased region" description="Low complexity" evidence="1">
    <location>
        <begin position="263"/>
        <end position="286"/>
    </location>
</feature>
<evidence type="ECO:0000313" key="3">
    <source>
        <dbReference type="EMBL" id="SHN44144.1"/>
    </source>
</evidence>
<dbReference type="STRING" id="134849.SAMN05443668_11081"/>
<feature type="region of interest" description="Disordered" evidence="1">
    <location>
        <begin position="389"/>
        <end position="431"/>
    </location>
</feature>
<feature type="transmembrane region" description="Helical" evidence="2">
    <location>
        <begin position="357"/>
        <end position="382"/>
    </location>
</feature>
<evidence type="ECO:0000256" key="2">
    <source>
        <dbReference type="SAM" id="Phobius"/>
    </source>
</evidence>
<feature type="compositionally biased region" description="Polar residues" evidence="1">
    <location>
        <begin position="307"/>
        <end position="318"/>
    </location>
</feature>
<organism evidence="3 4">
    <name type="scientific">Cryptosporangium aurantiacum</name>
    <dbReference type="NCBI Taxonomy" id="134849"/>
    <lineage>
        <taxon>Bacteria</taxon>
        <taxon>Bacillati</taxon>
        <taxon>Actinomycetota</taxon>
        <taxon>Actinomycetes</taxon>
        <taxon>Cryptosporangiales</taxon>
        <taxon>Cryptosporangiaceae</taxon>
        <taxon>Cryptosporangium</taxon>
    </lineage>
</organism>
<sequence length="596" mass="61849">MTQPGDELGAFTQVRLVHHAAVADLFSGVDQTGRPVVMVALTPEAGADQAWRSAFADLVNRDRASVNPTNPQFVAAHAGELQGPRPWVASRYEPGRRGIERILSVIPQALPPGADPTALIGAALAAAGGVAGAPAPGPQTQQWTTPGQPQGPYPGQPQGPYPGQPYPGQPQAVPPTQAGPPAAEQYSAASSAPYSAPVSPTPYSAPVSAAPQSGPPQSGAPQSAPMSGPPMSGPPMSGPPAPDPYSSPIGQPVSPHSGPPSSDPYSSPIGQSAAPQSAPPHSGAPQSGPPQSGPPAAPFAAGGYVSPDQSGYSEQPAYSESGGYPGQGTPAYADPAVPSGPDSPYAPPPPDSSKRGAGMLIGLITAVTALVIVAAGFAVVFINSGDEEDRQVAKPPPSPSASPLPADTAGPSPSPSRSPLPSTTPTIRTDVETVSVIGPTWQDEDKTQLLDLTGWPFAFRLPEGWSCLRGEIEELPDANAWGCVKTDGTSHQQRLNIMLRRCPTGCTAPEQQTMNEAWFDDEEEPKLKKFDATTTYVEIPKNEDGFYAVDFSHFFADKPGGKLTYQVGVWFQSPDKYKEEMQKSLNDVRTQAPQTS</sequence>